<keyword evidence="2" id="KW-1185">Reference proteome</keyword>
<reference evidence="1" key="1">
    <citation type="submission" date="2021-01" db="EMBL/GenBank/DDBJ databases">
        <authorList>
            <consortium name="Genoscope - CEA"/>
            <person name="William W."/>
        </authorList>
    </citation>
    <scope>NUCLEOTIDE SEQUENCE</scope>
</reference>
<proteinExistence type="predicted"/>
<protein>
    <submittedName>
        <fullName evidence="1">Uncharacterized protein</fullName>
    </submittedName>
</protein>
<dbReference type="AlphaFoldDB" id="A0A8S1KUI3"/>
<evidence type="ECO:0000313" key="2">
    <source>
        <dbReference type="Proteomes" id="UP000688137"/>
    </source>
</evidence>
<organism evidence="1 2">
    <name type="scientific">Paramecium primaurelia</name>
    <dbReference type="NCBI Taxonomy" id="5886"/>
    <lineage>
        <taxon>Eukaryota</taxon>
        <taxon>Sar</taxon>
        <taxon>Alveolata</taxon>
        <taxon>Ciliophora</taxon>
        <taxon>Intramacronucleata</taxon>
        <taxon>Oligohymenophorea</taxon>
        <taxon>Peniculida</taxon>
        <taxon>Parameciidae</taxon>
        <taxon>Paramecium</taxon>
    </lineage>
</organism>
<gene>
    <name evidence="1" type="ORF">PPRIM_AZ9-3.1.T0280211</name>
</gene>
<comment type="caution">
    <text evidence="1">The sequence shown here is derived from an EMBL/GenBank/DDBJ whole genome shotgun (WGS) entry which is preliminary data.</text>
</comment>
<name>A0A8S1KUI3_PARPR</name>
<sequence length="218" mass="25076">MLKRNSHRQSDNQLRYSSLTKNDESEFNLGKFRESVYSKMQQLGNQEQQSYVKGTVSKTVKSSQVQEMRGSIPSFEDIFKKMSSYKDNSYNILKHDGSLRSSIQCKIEQFAEPPQSRLSQRSVGMTLHISNRFASQTKLDTKQQSIGRYTSSFIEKPVIAQPLKTSLIDKLPLKELSDIRNRIEGSTQSEVQQLSKNYVSELVKLAQIINKQVRRCKL</sequence>
<dbReference type="EMBL" id="CAJJDM010000027">
    <property type="protein sequence ID" value="CAD8059059.1"/>
    <property type="molecule type" value="Genomic_DNA"/>
</dbReference>
<accession>A0A8S1KUI3</accession>
<dbReference type="OMA" id="QFAEPPQ"/>
<evidence type="ECO:0000313" key="1">
    <source>
        <dbReference type="EMBL" id="CAD8059059.1"/>
    </source>
</evidence>
<dbReference type="Proteomes" id="UP000688137">
    <property type="component" value="Unassembled WGS sequence"/>
</dbReference>